<dbReference type="EMBL" id="FRDM01000021">
    <property type="protein sequence ID" value="SHN83662.1"/>
    <property type="molecule type" value="Genomic_DNA"/>
</dbReference>
<dbReference type="PANTHER" id="PTHR35807">
    <property type="entry name" value="TRANSCRIPTIONAL REGULATOR REDD-RELATED"/>
    <property type="match status" value="1"/>
</dbReference>
<dbReference type="GO" id="GO:0003677">
    <property type="term" value="F:DNA binding"/>
    <property type="evidence" value="ECO:0007669"/>
    <property type="project" value="UniProtKB-KW"/>
</dbReference>
<dbReference type="Gene3D" id="1.25.40.10">
    <property type="entry name" value="Tetratricopeptide repeat domain"/>
    <property type="match status" value="1"/>
</dbReference>
<protein>
    <submittedName>
        <fullName evidence="2">DNA-binding transcriptional activator of the SARP family</fullName>
    </submittedName>
</protein>
<organism evidence="2 3">
    <name type="scientific">Geodermatophilus obscurus</name>
    <dbReference type="NCBI Taxonomy" id="1861"/>
    <lineage>
        <taxon>Bacteria</taxon>
        <taxon>Bacillati</taxon>
        <taxon>Actinomycetota</taxon>
        <taxon>Actinomycetes</taxon>
        <taxon>Geodermatophilales</taxon>
        <taxon>Geodermatophilaceae</taxon>
        <taxon>Geodermatophilus</taxon>
    </lineage>
</organism>
<dbReference type="InterPro" id="IPR036388">
    <property type="entry name" value="WH-like_DNA-bd_sf"/>
</dbReference>
<evidence type="ECO:0000313" key="2">
    <source>
        <dbReference type="EMBL" id="SHN83662.1"/>
    </source>
</evidence>
<dbReference type="Proteomes" id="UP000184428">
    <property type="component" value="Unassembled WGS sequence"/>
</dbReference>
<dbReference type="OrthoDB" id="5509004at2"/>
<dbReference type="AlphaFoldDB" id="A0A1M7UKW0"/>
<dbReference type="Gene3D" id="1.10.10.10">
    <property type="entry name" value="Winged helix-like DNA-binding domain superfamily/Winged helix DNA-binding domain"/>
    <property type="match status" value="1"/>
</dbReference>
<feature type="domain" description="Bacterial transcriptional activator" evidence="1">
    <location>
        <begin position="109"/>
        <end position="248"/>
    </location>
</feature>
<evidence type="ECO:0000259" key="1">
    <source>
        <dbReference type="SMART" id="SM01043"/>
    </source>
</evidence>
<dbReference type="InterPro" id="IPR051677">
    <property type="entry name" value="AfsR-DnrI-RedD_regulator"/>
</dbReference>
<dbReference type="SMART" id="SM01043">
    <property type="entry name" value="BTAD"/>
    <property type="match status" value="1"/>
</dbReference>
<dbReference type="Pfam" id="PF03704">
    <property type="entry name" value="BTAD"/>
    <property type="match status" value="1"/>
</dbReference>
<accession>A0A1M7UKW0</accession>
<dbReference type="InterPro" id="IPR005158">
    <property type="entry name" value="BTAD"/>
</dbReference>
<evidence type="ECO:0000313" key="3">
    <source>
        <dbReference type="Proteomes" id="UP000184428"/>
    </source>
</evidence>
<gene>
    <name evidence="2" type="ORF">SAMN05660350_03462</name>
</gene>
<reference evidence="2 3" key="1">
    <citation type="submission" date="2016-12" db="EMBL/GenBank/DDBJ databases">
        <authorList>
            <person name="Song W.-J."/>
            <person name="Kurnit D.M."/>
        </authorList>
    </citation>
    <scope>NUCLEOTIDE SEQUENCE [LARGE SCALE GENOMIC DNA]</scope>
    <source>
        <strain evidence="2 3">DSM 43162</strain>
    </source>
</reference>
<dbReference type="SUPFAM" id="SSF48452">
    <property type="entry name" value="TPR-like"/>
    <property type="match status" value="1"/>
</dbReference>
<sequence>MTAQLVSRSETVPGPSVARPVLHLFGGPYVRVDGCRREVPEGSKRLLAFIALRRQRVERRHAAGLLWPGGSDERAAGNLRSALWRLRGADIDLLAVDKCSLRLRDDVAVDAELVGAWAARLISGTMHPDELVIMQTWAEALDLLPGWYDDWVLLERERLRQRVLHALEALSRHLIAAGRIAEAVEAAMMAVGVEPLRESAQRALVTAHLAEGNRVEARRCLTTYRGILRRELGAEPAAALTALVHHGPTGPREWPVESREVAVS</sequence>
<dbReference type="InterPro" id="IPR011990">
    <property type="entry name" value="TPR-like_helical_dom_sf"/>
</dbReference>
<name>A0A1M7UKW0_9ACTN</name>
<proteinExistence type="predicted"/>
<keyword evidence="2" id="KW-0238">DNA-binding</keyword>